<name>A0A2D6M044_9ARCH</name>
<dbReference type="PROSITE" id="PS50844">
    <property type="entry name" value="AFP_LIKE"/>
    <property type="match status" value="1"/>
</dbReference>
<evidence type="ECO:0000259" key="1">
    <source>
        <dbReference type="PROSITE" id="PS50844"/>
    </source>
</evidence>
<proteinExistence type="predicted"/>
<dbReference type="GO" id="GO:0047444">
    <property type="term" value="F:N-acylneuraminate-9-phosphate synthase activity"/>
    <property type="evidence" value="ECO:0007669"/>
    <property type="project" value="TreeGrafter"/>
</dbReference>
<dbReference type="InterPro" id="IPR057736">
    <property type="entry name" value="SAF_PseI/NeuA/NeuB"/>
</dbReference>
<dbReference type="Gene3D" id="3.90.1210.10">
    <property type="entry name" value="Antifreeze-like/N-acetylneuraminic acid synthase C-terminal domain"/>
    <property type="match status" value="1"/>
</dbReference>
<dbReference type="InterPro" id="IPR006190">
    <property type="entry name" value="SAF_AFP_Neu5Ac"/>
</dbReference>
<dbReference type="NCBIfam" id="TIGR03586">
    <property type="entry name" value="PseI"/>
    <property type="match status" value="1"/>
</dbReference>
<dbReference type="NCBIfam" id="TIGR03569">
    <property type="entry name" value="NeuB_NnaB"/>
    <property type="match status" value="1"/>
</dbReference>
<dbReference type="Gene3D" id="3.20.20.70">
    <property type="entry name" value="Aldolase class I"/>
    <property type="match status" value="1"/>
</dbReference>
<organism evidence="2 3">
    <name type="scientific">Candidatus Iainarchaeum sp</name>
    <dbReference type="NCBI Taxonomy" id="3101447"/>
    <lineage>
        <taxon>Archaea</taxon>
        <taxon>Candidatus Iainarchaeota</taxon>
        <taxon>Candidatus Iainarchaeia</taxon>
        <taxon>Candidatus Iainarchaeales</taxon>
        <taxon>Candidatus Iainarchaeaceae</taxon>
        <taxon>Candidatus Iainarchaeum</taxon>
    </lineage>
</organism>
<dbReference type="PANTHER" id="PTHR42966">
    <property type="entry name" value="N-ACETYLNEURAMINATE SYNTHASE"/>
    <property type="match status" value="1"/>
</dbReference>
<dbReference type="InterPro" id="IPR013785">
    <property type="entry name" value="Aldolase_TIM"/>
</dbReference>
<reference evidence="3" key="1">
    <citation type="submission" date="2017-09" db="EMBL/GenBank/DDBJ databases">
        <title>The Reconstruction of 2,631 Draft Metagenome-Assembled Genomes from the Global Oceans.</title>
        <authorList>
            <person name="Tully B.J."/>
            <person name="Graham E.D."/>
            <person name="Heidelberg J.F."/>
        </authorList>
    </citation>
    <scope>NUCLEOTIDE SEQUENCE [LARGE SCALE GENOMIC DNA]</scope>
</reference>
<evidence type="ECO:0000313" key="3">
    <source>
        <dbReference type="Proteomes" id="UP000226592"/>
    </source>
</evidence>
<evidence type="ECO:0000313" key="2">
    <source>
        <dbReference type="EMBL" id="MAG21781.1"/>
    </source>
</evidence>
<comment type="caution">
    <text evidence="2">The sequence shown here is derived from an EMBL/GenBank/DDBJ whole genome shotgun (WGS) entry which is preliminary data.</text>
</comment>
<feature type="domain" description="AFP-like" evidence="1">
    <location>
        <begin position="294"/>
        <end position="349"/>
    </location>
</feature>
<dbReference type="InterPro" id="IPR020030">
    <property type="entry name" value="Pseudaminic_synth_PseI"/>
</dbReference>
<dbReference type="SMART" id="SM00858">
    <property type="entry name" value="SAF"/>
    <property type="match status" value="1"/>
</dbReference>
<dbReference type="Proteomes" id="UP000226592">
    <property type="component" value="Unassembled WGS sequence"/>
</dbReference>
<protein>
    <submittedName>
        <fullName evidence="2">N-acetylneuraminate synthase</fullName>
    </submittedName>
</protein>
<dbReference type="SUPFAM" id="SSF51269">
    <property type="entry name" value="AFP III-like domain"/>
    <property type="match status" value="1"/>
</dbReference>
<dbReference type="Pfam" id="PF03102">
    <property type="entry name" value="NeuB"/>
    <property type="match status" value="1"/>
</dbReference>
<dbReference type="InterPro" id="IPR013132">
    <property type="entry name" value="PseI/NeuA/B-like_N"/>
</dbReference>
<dbReference type="InterPro" id="IPR036732">
    <property type="entry name" value="AFP_Neu5c_C_sf"/>
</dbReference>
<dbReference type="EMBL" id="NZBU01000002">
    <property type="protein sequence ID" value="MAG21781.1"/>
    <property type="molecule type" value="Genomic_DNA"/>
</dbReference>
<dbReference type="Pfam" id="PF08666">
    <property type="entry name" value="SAF"/>
    <property type="match status" value="1"/>
</dbReference>
<gene>
    <name evidence="2" type="ORF">CL943_00550</name>
</gene>
<dbReference type="InterPro" id="IPR013974">
    <property type="entry name" value="SAF"/>
</dbReference>
<dbReference type="CDD" id="cd11615">
    <property type="entry name" value="SAF_NeuB_like"/>
    <property type="match status" value="1"/>
</dbReference>
<dbReference type="AlphaFoldDB" id="A0A2D6M044"/>
<dbReference type="InterPro" id="IPR051690">
    <property type="entry name" value="PseI-like"/>
</dbReference>
<dbReference type="InterPro" id="IPR020007">
    <property type="entry name" value="NeuB/NeuA"/>
</dbReference>
<dbReference type="PANTHER" id="PTHR42966:SF1">
    <property type="entry name" value="SIALIC ACID SYNTHASE"/>
    <property type="match status" value="1"/>
</dbReference>
<dbReference type="SUPFAM" id="SSF51569">
    <property type="entry name" value="Aldolase"/>
    <property type="match status" value="1"/>
</dbReference>
<accession>A0A2D6M044</accession>
<dbReference type="GO" id="GO:0016051">
    <property type="term" value="P:carbohydrate biosynthetic process"/>
    <property type="evidence" value="ECO:0007669"/>
    <property type="project" value="InterPro"/>
</dbReference>
<sequence>MSELKIGGKKVGGKNPCFVIAEAGSNHNRKLSQAKKLIDVAVEAGADAVKFQTYSAESLYSKKTKKMKYLEKITSEKQSVWDLIKAIEMPREWQSKLSKYCKKKGIIFLSTPFDLKAVDELAALKVPAYKMASFEMLDTVLLKHAAKKKKPMILSTGMASMAEVKEAVRTVKSTGNKKIALLHCSIGYPPPFKDVNLNAIKTMQKTFPGIPIGYSDHTMSIAIPAAAVALGAKIVEKHFTLSRKLKGPDHPFALEPSELKAMVKGIRETEQSLGTGNKKLMASEREMHKLARRSVVSATDIPKGTKIIRKMLTTKRPGYGIAPKFFEKLIGKKAKRNIEEDEVLTWKVV</sequence>